<dbReference type="PANTHER" id="PTHR43630">
    <property type="entry name" value="POLY-BETA-1,6-N-ACETYL-D-GLUCOSAMINE SYNTHASE"/>
    <property type="match status" value="1"/>
</dbReference>
<dbReference type="InterPro" id="IPR011583">
    <property type="entry name" value="Chitinase_II/V-like_cat"/>
</dbReference>
<evidence type="ECO:0000313" key="11">
    <source>
        <dbReference type="EMBL" id="PTM44474.1"/>
    </source>
</evidence>
<keyword evidence="8" id="KW-1133">Transmembrane helix</keyword>
<dbReference type="PROSITE" id="PS51910">
    <property type="entry name" value="GH18_2"/>
    <property type="match status" value="1"/>
</dbReference>
<evidence type="ECO:0000259" key="10">
    <source>
        <dbReference type="PROSITE" id="PS51910"/>
    </source>
</evidence>
<comment type="similarity">
    <text evidence="2">Belongs to the glycosyltransferase 2 family.</text>
</comment>
<sequence length="1132" mass="122038">MALHPVFYDASGRRRRRFALGVIAFVALVLLSVAVFAVSIGAVPSAPLLPFEPEHPGLHRLPAPHSGVIGRAQRSIDYYGKALFGGPTAGAGKAGAKGGVGQAPRATNPRLAIAFHVPWDESSVASLTRHVEQLDWVIPGWVSVTGADHRITMFRDVAGRAVLNRAIHRPVILPMVQNAKDGDWDGAGSAALFADASARRAFLDRLVPFLAANHAGGAFFDFESLPAGAQANYRLFLAEAKARFAPRGWVVAIAAPVGNADWNMHAYARVTDKIFLMAYDEHETSGPAGPIASQRWFARSVANAARGVAPSKLVVAFGSYAYDWHDRGGDALGVEEAWQAAADSGTVPTFDKGSGTSSFAYADGGTRHQVWLLDAASAYNELAFLQKAGVQSFALWRLGSEDPALWSIFGRNHRRLPDPRAINTTPAGTNVDIEGNGEILKIGSTPVSGLRDTVAAADGTIADVRFTRMPSPYVVQRTGYSPRALALTFDDGPDAEWTSQILDILKRKHVPATFFVVGENALTQRSLLERMVAEGHEVGSHTYTHPNLATVSGRQVGFELNTTQRLFQAFTGRSLRLFRAPYFGDAEPSTADEIKPALEAQQRGYVSVGLHVDPDDWKRPGTAAIIDRTIAQVVEGSPERSANIILLHDAGGNRAQTVAALPVIIDRLQAMGYHFVPVSALAGLTRDAAMPVISSSDRVAAVADLALFSTLGGLVIGLRWIFGIAITIGILRALALSALALIQARRELRTVFPAIDPARFVTVMIPAFNEERVIVRAVEGVLASTDVVVEVIVIDDGSSDGTSQAVATAFAGDARVRLMTLANGGKARALNRGLAAARGDIVIALDADTQFEPLTIARLARWFDDPALGAVAGNAKVGNRVNLITRWQALEYITAQNLERRALARLNAMTVVPGAVGAWRLAAIRAVGGYPDDTLAEDQDLTIAIQRAGWTVQYDQFAIAWTEAPETLRALAKQRFRWAFGTLQCLWKHRSAIGRSQPRGLGWVGLPQAIIFQILLAAISPIIDLALLVSVATTYVAVSAHGWAQSSHDLQTMLTYWLVFTAIDLLAATIAFALERRERWRLLWLLIPQRIGYRQVMYYVVLKALAQALRGPMVGWGKLARTGRVTAPSGAE</sequence>
<proteinExistence type="inferred from homology"/>
<feature type="transmembrane region" description="Helical" evidence="8">
    <location>
        <begin position="720"/>
        <end position="742"/>
    </location>
</feature>
<dbReference type="SUPFAM" id="SSF53448">
    <property type="entry name" value="Nucleotide-diphospho-sugar transferases"/>
    <property type="match status" value="1"/>
</dbReference>
<comment type="caution">
    <text evidence="11">The sequence shown here is derived from an EMBL/GenBank/DDBJ whole genome shotgun (WGS) entry which is preliminary data.</text>
</comment>
<dbReference type="CDD" id="cd10962">
    <property type="entry name" value="CE4_GT2-like"/>
    <property type="match status" value="1"/>
</dbReference>
<evidence type="ECO:0000256" key="7">
    <source>
        <dbReference type="ARBA" id="ARBA00032976"/>
    </source>
</evidence>
<evidence type="ECO:0000256" key="4">
    <source>
        <dbReference type="ARBA" id="ARBA00020071"/>
    </source>
</evidence>
<dbReference type="GO" id="GO:0008061">
    <property type="term" value="F:chitin binding"/>
    <property type="evidence" value="ECO:0007669"/>
    <property type="project" value="InterPro"/>
</dbReference>
<dbReference type="PROSITE" id="PS51677">
    <property type="entry name" value="NODB"/>
    <property type="match status" value="1"/>
</dbReference>
<dbReference type="InterPro" id="IPR029070">
    <property type="entry name" value="Chitinase_insertion_sf"/>
</dbReference>
<evidence type="ECO:0000256" key="8">
    <source>
        <dbReference type="SAM" id="Phobius"/>
    </source>
</evidence>
<keyword evidence="8" id="KW-0472">Membrane</keyword>
<feature type="transmembrane region" description="Helical" evidence="8">
    <location>
        <begin position="18"/>
        <end position="43"/>
    </location>
</feature>
<feature type="transmembrane region" description="Helical" evidence="8">
    <location>
        <begin position="1056"/>
        <end position="1074"/>
    </location>
</feature>
<name>A0A2T4YM35_9SPHN</name>
<dbReference type="SUPFAM" id="SSF51445">
    <property type="entry name" value="(Trans)glycosidases"/>
    <property type="match status" value="1"/>
</dbReference>
<feature type="domain" description="GH18" evidence="10">
    <location>
        <begin position="110"/>
        <end position="419"/>
    </location>
</feature>
<dbReference type="InterPro" id="IPR002509">
    <property type="entry name" value="NODB_dom"/>
</dbReference>
<feature type="domain" description="NodB homology" evidence="9">
    <location>
        <begin position="483"/>
        <end position="676"/>
    </location>
</feature>
<dbReference type="Gene3D" id="3.10.50.10">
    <property type="match status" value="1"/>
</dbReference>
<gene>
    <name evidence="11" type="ORF">C8J24_2678</name>
</gene>
<evidence type="ECO:0000313" key="12">
    <source>
        <dbReference type="Proteomes" id="UP000240996"/>
    </source>
</evidence>
<evidence type="ECO:0000256" key="2">
    <source>
        <dbReference type="ARBA" id="ARBA00006739"/>
    </source>
</evidence>
<dbReference type="InterPro" id="IPR017853">
    <property type="entry name" value="GH"/>
</dbReference>
<evidence type="ECO:0000256" key="5">
    <source>
        <dbReference type="ARBA" id="ARBA00022676"/>
    </source>
</evidence>
<dbReference type="GO" id="GO:0005975">
    <property type="term" value="P:carbohydrate metabolic process"/>
    <property type="evidence" value="ECO:0007669"/>
    <property type="project" value="InterPro"/>
</dbReference>
<dbReference type="Gene3D" id="3.20.20.80">
    <property type="entry name" value="Glycosidases"/>
    <property type="match status" value="1"/>
</dbReference>
<dbReference type="AlphaFoldDB" id="A0A2T4YM35"/>
<dbReference type="InterPro" id="IPR011330">
    <property type="entry name" value="Glyco_hydro/deAcase_b/a-brl"/>
</dbReference>
<reference evidence="11 12" key="1">
    <citation type="submission" date="2018-04" db="EMBL/GenBank/DDBJ databases">
        <title>Genomic Encyclopedia of Type Strains, Phase III (KMG-III): the genomes of soil and plant-associated and newly described type strains.</title>
        <authorList>
            <person name="Whitman W."/>
        </authorList>
    </citation>
    <scope>NUCLEOTIDE SEQUENCE [LARGE SCALE GENOMIC DNA]</scope>
    <source>
        <strain evidence="11 12">NW12</strain>
    </source>
</reference>
<dbReference type="PANTHER" id="PTHR43630:SF1">
    <property type="entry name" value="POLY-BETA-1,6-N-ACETYL-D-GLUCOSAMINE SYNTHASE"/>
    <property type="match status" value="1"/>
</dbReference>
<evidence type="ECO:0000256" key="6">
    <source>
        <dbReference type="ARBA" id="ARBA00022679"/>
    </source>
</evidence>
<accession>A0A2T4YM35</accession>
<comment type="function">
    <text evidence="1">Is involved in generating a small heat-stable compound (Nod), an acylated oligomer of N-acetylglucosamine, that stimulates mitosis in various plant protoplasts.</text>
</comment>
<protein>
    <recommendedName>
        <fullName evidence="4">Chitooligosaccharide deacetylase</fullName>
    </recommendedName>
    <alternativeName>
        <fullName evidence="7">Nodulation protein B</fullName>
    </alternativeName>
</protein>
<dbReference type="Proteomes" id="UP000240996">
    <property type="component" value="Unassembled WGS sequence"/>
</dbReference>
<feature type="transmembrane region" description="Helical" evidence="8">
    <location>
        <begin position="1009"/>
        <end position="1036"/>
    </location>
</feature>
<dbReference type="SMART" id="SM00636">
    <property type="entry name" value="Glyco_18"/>
    <property type="match status" value="1"/>
</dbReference>
<dbReference type="Pfam" id="PF01522">
    <property type="entry name" value="Polysacc_deac_1"/>
    <property type="match status" value="1"/>
</dbReference>
<comment type="similarity">
    <text evidence="3">Belongs to the polysaccharide deacetylase family.</text>
</comment>
<dbReference type="Pfam" id="PF13641">
    <property type="entry name" value="Glyco_tranf_2_3"/>
    <property type="match status" value="1"/>
</dbReference>
<dbReference type="InterPro" id="IPR029044">
    <property type="entry name" value="Nucleotide-diphossugar_trans"/>
</dbReference>
<dbReference type="CDD" id="cd06423">
    <property type="entry name" value="CESA_like"/>
    <property type="match status" value="1"/>
</dbReference>
<evidence type="ECO:0000256" key="3">
    <source>
        <dbReference type="ARBA" id="ARBA00010973"/>
    </source>
</evidence>
<dbReference type="Pfam" id="PF00704">
    <property type="entry name" value="Glyco_hydro_18"/>
    <property type="match status" value="1"/>
</dbReference>
<dbReference type="SUPFAM" id="SSF88713">
    <property type="entry name" value="Glycoside hydrolase/deacetylase"/>
    <property type="match status" value="1"/>
</dbReference>
<keyword evidence="6 11" id="KW-0808">Transferase</keyword>
<organism evidence="11 12">
    <name type="scientific">Sphingomonas aerolata</name>
    <dbReference type="NCBI Taxonomy" id="185951"/>
    <lineage>
        <taxon>Bacteria</taxon>
        <taxon>Pseudomonadati</taxon>
        <taxon>Pseudomonadota</taxon>
        <taxon>Alphaproteobacteria</taxon>
        <taxon>Sphingomonadales</taxon>
        <taxon>Sphingomonadaceae</taxon>
        <taxon>Sphingomonas</taxon>
    </lineage>
</organism>
<dbReference type="Gene3D" id="3.20.20.370">
    <property type="entry name" value="Glycoside hydrolase/deacetylase"/>
    <property type="match status" value="1"/>
</dbReference>
<dbReference type="Gene3D" id="3.90.550.10">
    <property type="entry name" value="Spore Coat Polysaccharide Biosynthesis Protein SpsA, Chain A"/>
    <property type="match status" value="1"/>
</dbReference>
<dbReference type="GO" id="GO:0016757">
    <property type="term" value="F:glycosyltransferase activity"/>
    <property type="evidence" value="ECO:0007669"/>
    <property type="project" value="UniProtKB-KW"/>
</dbReference>
<evidence type="ECO:0000256" key="1">
    <source>
        <dbReference type="ARBA" id="ARBA00003236"/>
    </source>
</evidence>
<evidence type="ECO:0000259" key="9">
    <source>
        <dbReference type="PROSITE" id="PS51677"/>
    </source>
</evidence>
<dbReference type="InterPro" id="IPR001223">
    <property type="entry name" value="Glyco_hydro18_cat"/>
</dbReference>
<dbReference type="RefSeq" id="WP_107933078.1">
    <property type="nucleotide sequence ID" value="NZ_PZZN01000003.1"/>
</dbReference>
<keyword evidence="8" id="KW-0812">Transmembrane</keyword>
<dbReference type="EMBL" id="PZZN01000003">
    <property type="protein sequence ID" value="PTM44474.1"/>
    <property type="molecule type" value="Genomic_DNA"/>
</dbReference>
<dbReference type="GO" id="GO:0016810">
    <property type="term" value="F:hydrolase activity, acting on carbon-nitrogen (but not peptide) bonds"/>
    <property type="evidence" value="ECO:0007669"/>
    <property type="project" value="InterPro"/>
</dbReference>
<keyword evidence="5" id="KW-0328">Glycosyltransferase</keyword>
<keyword evidence="12" id="KW-1185">Reference proteome</keyword>